<feature type="region of interest" description="Disordered" evidence="1">
    <location>
        <begin position="135"/>
        <end position="160"/>
    </location>
</feature>
<evidence type="ECO:0000313" key="2">
    <source>
        <dbReference type="EMBL" id="KAI1698683.1"/>
    </source>
</evidence>
<sequence length="160" mass="18026">MKNDEAVVGFMKSKVSLIGDTNRDTVKVFRDANDKKKVKSVYLTGVQIPVYVKAWKSHENDPDVPHATFIASGTITKEEICRVLQKNDKFRGIDPKEMKVHQNSVTGTEITGEVEATSVRELWIEIEYNNENIYEKGGSNTHPNETLQLSGSKNTQELKT</sequence>
<keyword evidence="3" id="KW-1185">Reference proteome</keyword>
<accession>A0AAD4MKT6</accession>
<evidence type="ECO:0000313" key="3">
    <source>
        <dbReference type="Proteomes" id="UP001201812"/>
    </source>
</evidence>
<evidence type="ECO:0000256" key="1">
    <source>
        <dbReference type="SAM" id="MobiDB-lite"/>
    </source>
</evidence>
<comment type="caution">
    <text evidence="2">The sequence shown here is derived from an EMBL/GenBank/DDBJ whole genome shotgun (WGS) entry which is preliminary data.</text>
</comment>
<reference evidence="2" key="1">
    <citation type="submission" date="2022-01" db="EMBL/GenBank/DDBJ databases">
        <title>Genome Sequence Resource for Two Populations of Ditylenchus destructor, the Migratory Endoparasitic Phytonematode.</title>
        <authorList>
            <person name="Zhang H."/>
            <person name="Lin R."/>
            <person name="Xie B."/>
        </authorList>
    </citation>
    <scope>NUCLEOTIDE SEQUENCE</scope>
    <source>
        <strain evidence="2">BazhouSP</strain>
    </source>
</reference>
<name>A0AAD4MKT6_9BILA</name>
<proteinExistence type="predicted"/>
<organism evidence="2 3">
    <name type="scientific">Ditylenchus destructor</name>
    <dbReference type="NCBI Taxonomy" id="166010"/>
    <lineage>
        <taxon>Eukaryota</taxon>
        <taxon>Metazoa</taxon>
        <taxon>Ecdysozoa</taxon>
        <taxon>Nematoda</taxon>
        <taxon>Chromadorea</taxon>
        <taxon>Rhabditida</taxon>
        <taxon>Tylenchina</taxon>
        <taxon>Tylenchomorpha</taxon>
        <taxon>Sphaerularioidea</taxon>
        <taxon>Anguinidae</taxon>
        <taxon>Anguininae</taxon>
        <taxon>Ditylenchus</taxon>
    </lineage>
</organism>
<gene>
    <name evidence="2" type="ORF">DdX_17760</name>
</gene>
<dbReference type="EMBL" id="JAKKPZ010000208">
    <property type="protein sequence ID" value="KAI1698683.1"/>
    <property type="molecule type" value="Genomic_DNA"/>
</dbReference>
<dbReference type="AlphaFoldDB" id="A0AAD4MKT6"/>
<dbReference type="Proteomes" id="UP001201812">
    <property type="component" value="Unassembled WGS sequence"/>
</dbReference>
<feature type="compositionally biased region" description="Polar residues" evidence="1">
    <location>
        <begin position="138"/>
        <end position="160"/>
    </location>
</feature>
<protein>
    <submittedName>
        <fullName evidence="2">Uncharacterized protein</fullName>
    </submittedName>
</protein>